<accession>A0A934K6A7</accession>
<dbReference type="Pfam" id="PF00389">
    <property type="entry name" value="2-Hacid_dh"/>
    <property type="match status" value="1"/>
</dbReference>
<evidence type="ECO:0000256" key="2">
    <source>
        <dbReference type="ARBA" id="ARBA00023002"/>
    </source>
</evidence>
<evidence type="ECO:0000259" key="6">
    <source>
        <dbReference type="Pfam" id="PF02826"/>
    </source>
</evidence>
<keyword evidence="8" id="KW-1185">Reference proteome</keyword>
<evidence type="ECO:0000256" key="4">
    <source>
        <dbReference type="RuleBase" id="RU003719"/>
    </source>
</evidence>
<evidence type="ECO:0000259" key="5">
    <source>
        <dbReference type="Pfam" id="PF00389"/>
    </source>
</evidence>
<organism evidence="7 8">
    <name type="scientific">Candidatus Nephthysia bennettiae</name>
    <dbReference type="NCBI Taxonomy" id="3127016"/>
    <lineage>
        <taxon>Bacteria</taxon>
        <taxon>Bacillati</taxon>
        <taxon>Candidatus Dormiibacterota</taxon>
        <taxon>Candidatus Dormibacteria</taxon>
        <taxon>Candidatus Dormibacterales</taxon>
        <taxon>Candidatus Dormibacteraceae</taxon>
        <taxon>Candidatus Nephthysia</taxon>
    </lineage>
</organism>
<dbReference type="Pfam" id="PF02826">
    <property type="entry name" value="2-Hacid_dh_C"/>
    <property type="match status" value="1"/>
</dbReference>
<dbReference type="CDD" id="cd05300">
    <property type="entry name" value="2-Hacid_dh_1"/>
    <property type="match status" value="1"/>
</dbReference>
<evidence type="ECO:0000313" key="7">
    <source>
        <dbReference type="EMBL" id="MBJ7601227.1"/>
    </source>
</evidence>
<keyword evidence="2 4" id="KW-0560">Oxidoreductase</keyword>
<dbReference type="SUPFAM" id="SSF51735">
    <property type="entry name" value="NAD(P)-binding Rossmann-fold domains"/>
    <property type="match status" value="1"/>
</dbReference>
<dbReference type="PANTHER" id="PTHR43333">
    <property type="entry name" value="2-HACID_DH_C DOMAIN-CONTAINING PROTEIN"/>
    <property type="match status" value="1"/>
</dbReference>
<comment type="similarity">
    <text evidence="1 4">Belongs to the D-isomer specific 2-hydroxyacid dehydrogenase family.</text>
</comment>
<feature type="domain" description="D-isomer specific 2-hydroxyacid dehydrogenase NAD-binding" evidence="6">
    <location>
        <begin position="110"/>
        <end position="283"/>
    </location>
</feature>
<dbReference type="GO" id="GO:0016491">
    <property type="term" value="F:oxidoreductase activity"/>
    <property type="evidence" value="ECO:0007669"/>
    <property type="project" value="UniProtKB-KW"/>
</dbReference>
<dbReference type="InterPro" id="IPR006139">
    <property type="entry name" value="D-isomer_2_OHA_DH_cat_dom"/>
</dbReference>
<comment type="caution">
    <text evidence="7">The sequence shown here is derived from an EMBL/GenBank/DDBJ whole genome shotgun (WGS) entry which is preliminary data.</text>
</comment>
<name>A0A934K6A7_9BACT</name>
<dbReference type="InterPro" id="IPR006140">
    <property type="entry name" value="D-isomer_DH_NAD-bd"/>
</dbReference>
<reference evidence="7" key="1">
    <citation type="submission" date="2020-10" db="EMBL/GenBank/DDBJ databases">
        <title>Ca. Dormibacterota MAGs.</title>
        <authorList>
            <person name="Montgomery K."/>
        </authorList>
    </citation>
    <scope>NUCLEOTIDE SEQUENCE [LARGE SCALE GENOMIC DNA]</scope>
    <source>
        <strain evidence="7">SC8812_S17_10</strain>
    </source>
</reference>
<dbReference type="RefSeq" id="WP_338205380.1">
    <property type="nucleotide sequence ID" value="NZ_JAEKNR010000239.1"/>
</dbReference>
<dbReference type="Gene3D" id="3.40.50.720">
    <property type="entry name" value="NAD(P)-binding Rossmann-like Domain"/>
    <property type="match status" value="2"/>
</dbReference>
<dbReference type="InterPro" id="IPR036291">
    <property type="entry name" value="NAD(P)-bd_dom_sf"/>
</dbReference>
<evidence type="ECO:0000256" key="3">
    <source>
        <dbReference type="ARBA" id="ARBA00023027"/>
    </source>
</evidence>
<proteinExistence type="inferred from homology"/>
<dbReference type="EMBL" id="JAEKNR010000239">
    <property type="protein sequence ID" value="MBJ7601227.1"/>
    <property type="molecule type" value="Genomic_DNA"/>
</dbReference>
<dbReference type="PANTHER" id="PTHR43333:SF1">
    <property type="entry name" value="D-ISOMER SPECIFIC 2-HYDROXYACID DEHYDROGENASE NAD-BINDING DOMAIN-CONTAINING PROTEIN"/>
    <property type="match status" value="1"/>
</dbReference>
<evidence type="ECO:0000256" key="1">
    <source>
        <dbReference type="ARBA" id="ARBA00005854"/>
    </source>
</evidence>
<dbReference type="SUPFAM" id="SSF52283">
    <property type="entry name" value="Formate/glycerate dehydrogenase catalytic domain-like"/>
    <property type="match status" value="1"/>
</dbReference>
<evidence type="ECO:0000313" key="8">
    <source>
        <dbReference type="Proteomes" id="UP000612893"/>
    </source>
</evidence>
<gene>
    <name evidence="7" type="ORF">JF922_24535</name>
</gene>
<protein>
    <submittedName>
        <fullName evidence="7">D-2-hydroxyacid dehydrogenase</fullName>
    </submittedName>
</protein>
<feature type="domain" description="D-isomer specific 2-hydroxyacid dehydrogenase catalytic" evidence="5">
    <location>
        <begin position="41"/>
        <end position="314"/>
    </location>
</feature>
<dbReference type="Proteomes" id="UP000612893">
    <property type="component" value="Unassembled WGS sequence"/>
</dbReference>
<dbReference type="AlphaFoldDB" id="A0A934K6A7"/>
<sequence>MSSPVRVAVAGQHVDGVRRRLGDLGDAVHLLPLTAGSAASDVRAADAALAWDIGDAELHMLLDHAPGLRWLHSPSAGVDKLPLAELRRHNIALTNAAGVFAVPISEWVMGTLLAIAKKTRALYDAQRDDRWHGDLALEELTGKTLLLLGSGGIGREIARRAAPFGMRIWASGRTGRAVEGTERVVSGDGWRTLLPDADFVVMSLPLTDSTRGTIGSQELRSFKQGAWLVNVGRGATTEEQAVLEAVREGRLGGAAIDAWTEEPLPPDHPAWTMANVIVSPHVSGSSPLNNERTLTLFVDNLRRFVNGEDLRNRVDLALGY</sequence>
<keyword evidence="3" id="KW-0520">NAD</keyword>